<dbReference type="AlphaFoldDB" id="A0AAV4WZN0"/>
<reference evidence="1 2" key="1">
    <citation type="submission" date="2021-06" db="EMBL/GenBank/DDBJ databases">
        <title>Caerostris darwini draft genome.</title>
        <authorList>
            <person name="Kono N."/>
            <person name="Arakawa K."/>
        </authorList>
    </citation>
    <scope>NUCLEOTIDE SEQUENCE [LARGE SCALE GENOMIC DNA]</scope>
</reference>
<organism evidence="1 2">
    <name type="scientific">Caerostris darwini</name>
    <dbReference type="NCBI Taxonomy" id="1538125"/>
    <lineage>
        <taxon>Eukaryota</taxon>
        <taxon>Metazoa</taxon>
        <taxon>Ecdysozoa</taxon>
        <taxon>Arthropoda</taxon>
        <taxon>Chelicerata</taxon>
        <taxon>Arachnida</taxon>
        <taxon>Araneae</taxon>
        <taxon>Araneomorphae</taxon>
        <taxon>Entelegynae</taxon>
        <taxon>Araneoidea</taxon>
        <taxon>Araneidae</taxon>
        <taxon>Caerostris</taxon>
    </lineage>
</organism>
<gene>
    <name evidence="1" type="ORF">CDAR_68781</name>
</gene>
<name>A0AAV4WZN0_9ARAC</name>
<dbReference type="Proteomes" id="UP001054837">
    <property type="component" value="Unassembled WGS sequence"/>
</dbReference>
<evidence type="ECO:0000313" key="2">
    <source>
        <dbReference type="Proteomes" id="UP001054837"/>
    </source>
</evidence>
<accession>A0AAV4WZN0</accession>
<comment type="caution">
    <text evidence="1">The sequence shown here is derived from an EMBL/GenBank/DDBJ whole genome shotgun (WGS) entry which is preliminary data.</text>
</comment>
<sequence length="112" mass="13227">MAKSSSYETIRHINTKRQFFCHLRRADTQSGPPTRYLSSYVIELNGEKDRPKTECHAVLNEHSNGCKFRNFVKCFAAFIRFNNIKNVPEFFHPYIDGISTSFTFYFNFIHTF</sequence>
<keyword evidence="2" id="KW-1185">Reference proteome</keyword>
<protein>
    <submittedName>
        <fullName evidence="1">Uncharacterized protein</fullName>
    </submittedName>
</protein>
<evidence type="ECO:0000313" key="1">
    <source>
        <dbReference type="EMBL" id="GIY87194.1"/>
    </source>
</evidence>
<dbReference type="EMBL" id="BPLQ01015311">
    <property type="protein sequence ID" value="GIY87194.1"/>
    <property type="molecule type" value="Genomic_DNA"/>
</dbReference>
<proteinExistence type="predicted"/>